<dbReference type="PROSITE" id="PS50106">
    <property type="entry name" value="PDZ"/>
    <property type="match status" value="1"/>
</dbReference>
<sequence length="180" mass="20090">MYAECSLTEIFQIPESMASGGAGSGAPSVEVCRRRTIIVKKRSGHYGFTFQSYGKHYERGQDLNIVTYVDHVDFGGTAAAAGLKKGDVIIALNGYDIEGADHETIVEAILASDAYIHVVVTSDNCVISVDLYHNYVYVNQRSNSAVEAALKFKRRERQILDSIWRNHSNPALSRPFRYYF</sequence>
<evidence type="ECO:0000256" key="1">
    <source>
        <dbReference type="ARBA" id="ARBA00004496"/>
    </source>
</evidence>
<dbReference type="GO" id="GO:0005737">
    <property type="term" value="C:cytoplasm"/>
    <property type="evidence" value="ECO:0007669"/>
    <property type="project" value="UniProtKB-SubCell"/>
</dbReference>
<comment type="subcellular location">
    <subcellularLocation>
        <location evidence="1">Cytoplasm</location>
    </subcellularLocation>
</comment>
<dbReference type="AlphaFoldDB" id="A0A5E4QF81"/>
<dbReference type="Proteomes" id="UP000324832">
    <property type="component" value="Unassembled WGS sequence"/>
</dbReference>
<accession>A0A5E4QF81</accession>
<dbReference type="InterPro" id="IPR036034">
    <property type="entry name" value="PDZ_sf"/>
</dbReference>
<dbReference type="InterPro" id="IPR001478">
    <property type="entry name" value="PDZ"/>
</dbReference>
<protein>
    <recommendedName>
        <fullName evidence="3">PDZ domain-containing protein</fullName>
    </recommendedName>
</protein>
<feature type="domain" description="PDZ" evidence="3">
    <location>
        <begin position="35"/>
        <end position="124"/>
    </location>
</feature>
<dbReference type="Pfam" id="PF00595">
    <property type="entry name" value="PDZ"/>
    <property type="match status" value="1"/>
</dbReference>
<evidence type="ECO:0000313" key="4">
    <source>
        <dbReference type="EMBL" id="VVC96949.1"/>
    </source>
</evidence>
<dbReference type="Gene3D" id="2.30.42.10">
    <property type="match status" value="1"/>
</dbReference>
<keyword evidence="5" id="KW-1185">Reference proteome</keyword>
<dbReference type="SMART" id="SM00228">
    <property type="entry name" value="PDZ"/>
    <property type="match status" value="1"/>
</dbReference>
<dbReference type="EMBL" id="FZQP02002957">
    <property type="protein sequence ID" value="VVC96949.1"/>
    <property type="molecule type" value="Genomic_DNA"/>
</dbReference>
<dbReference type="PANTHER" id="PTHR15963">
    <property type="entry name" value="GENERAL RECEPTOR FOR PHOSPHOINOSITIDES 1-ASSOCIATED SCAFFOLD PROTEIN-RELATED"/>
    <property type="match status" value="1"/>
</dbReference>
<keyword evidence="2" id="KW-0963">Cytoplasm</keyword>
<organism evidence="4 5">
    <name type="scientific">Leptidea sinapis</name>
    <dbReference type="NCBI Taxonomy" id="189913"/>
    <lineage>
        <taxon>Eukaryota</taxon>
        <taxon>Metazoa</taxon>
        <taxon>Ecdysozoa</taxon>
        <taxon>Arthropoda</taxon>
        <taxon>Hexapoda</taxon>
        <taxon>Insecta</taxon>
        <taxon>Pterygota</taxon>
        <taxon>Neoptera</taxon>
        <taxon>Endopterygota</taxon>
        <taxon>Lepidoptera</taxon>
        <taxon>Glossata</taxon>
        <taxon>Ditrysia</taxon>
        <taxon>Papilionoidea</taxon>
        <taxon>Pieridae</taxon>
        <taxon>Dismorphiinae</taxon>
        <taxon>Leptidea</taxon>
    </lineage>
</organism>
<evidence type="ECO:0000313" key="5">
    <source>
        <dbReference type="Proteomes" id="UP000324832"/>
    </source>
</evidence>
<proteinExistence type="predicted"/>
<evidence type="ECO:0000256" key="2">
    <source>
        <dbReference type="ARBA" id="ARBA00022490"/>
    </source>
</evidence>
<dbReference type="InterPro" id="IPR052122">
    <property type="entry name" value="Intracell_Traff_Signaling_Reg"/>
</dbReference>
<reference evidence="4 5" key="1">
    <citation type="submission" date="2017-07" db="EMBL/GenBank/DDBJ databases">
        <authorList>
            <person name="Talla V."/>
            <person name="Backstrom N."/>
        </authorList>
    </citation>
    <scope>NUCLEOTIDE SEQUENCE [LARGE SCALE GENOMIC DNA]</scope>
</reference>
<evidence type="ECO:0000259" key="3">
    <source>
        <dbReference type="PROSITE" id="PS50106"/>
    </source>
</evidence>
<gene>
    <name evidence="4" type="ORF">LSINAPIS_LOCUS8340</name>
</gene>
<dbReference type="SUPFAM" id="SSF50156">
    <property type="entry name" value="PDZ domain-like"/>
    <property type="match status" value="1"/>
</dbReference>
<dbReference type="PANTHER" id="PTHR15963:SF5">
    <property type="entry name" value="SHORT SPINDLE 6, ISOFORM A"/>
    <property type="match status" value="1"/>
</dbReference>
<name>A0A5E4QF81_9NEOP</name>